<accession>A0A412WZ62</accession>
<dbReference type="RefSeq" id="WP_118260748.1">
    <property type="nucleotide sequence ID" value="NZ_CALBWO010000036.1"/>
</dbReference>
<proteinExistence type="predicted"/>
<protein>
    <submittedName>
        <fullName evidence="1">Uncharacterized protein</fullName>
    </submittedName>
</protein>
<dbReference type="Pfam" id="PF19781">
    <property type="entry name" value="DUF6266"/>
    <property type="match status" value="1"/>
</dbReference>
<dbReference type="EMBL" id="QRZA01000015">
    <property type="protein sequence ID" value="RGV33087.1"/>
    <property type="molecule type" value="Genomic_DNA"/>
</dbReference>
<dbReference type="AlphaFoldDB" id="A0A412WZ62"/>
<organism evidence="1 2">
    <name type="scientific">Butyricimonas virosa</name>
    <dbReference type="NCBI Taxonomy" id="544645"/>
    <lineage>
        <taxon>Bacteria</taxon>
        <taxon>Pseudomonadati</taxon>
        <taxon>Bacteroidota</taxon>
        <taxon>Bacteroidia</taxon>
        <taxon>Bacteroidales</taxon>
        <taxon>Odoribacteraceae</taxon>
        <taxon>Butyricimonas</taxon>
    </lineage>
</organism>
<name>A0A412WZ62_9BACT</name>
<gene>
    <name evidence="1" type="ORF">DWW18_12115</name>
</gene>
<dbReference type="STRING" id="1121130.GCA_000519105_03132"/>
<reference evidence="1 2" key="1">
    <citation type="submission" date="2018-08" db="EMBL/GenBank/DDBJ databases">
        <title>A genome reference for cultivated species of the human gut microbiota.</title>
        <authorList>
            <person name="Zou Y."/>
            <person name="Xue W."/>
            <person name="Luo G."/>
        </authorList>
    </citation>
    <scope>NUCLEOTIDE SEQUENCE [LARGE SCALE GENOMIC DNA]</scope>
    <source>
        <strain evidence="1 2">AF14-49</strain>
    </source>
</reference>
<dbReference type="InterPro" id="IPR046233">
    <property type="entry name" value="DUF6266"/>
</dbReference>
<sequence length="211" mass="24321">MASFKNDFGLSGKLGDVIIYQIGNKSYARRTFRANNPKTIKQQEVRARFLVAIRFYQKLKETSLRRILKVSAQGNSFNGYTFYLEKNMKVFCADGRIGDFSQLQFSAGKRQRAFHLRGQIDLEGRVLLQWEKVGGRGFVEDDDRLMVVVLHEGRAFCPRMLENTGGVRKDGMASFRIDGWKGETLHLYCLFISPDEKQLSMSQYVRLQGRK</sequence>
<evidence type="ECO:0000313" key="2">
    <source>
        <dbReference type="Proteomes" id="UP000283589"/>
    </source>
</evidence>
<dbReference type="Proteomes" id="UP000283589">
    <property type="component" value="Unassembled WGS sequence"/>
</dbReference>
<comment type="caution">
    <text evidence="1">The sequence shown here is derived from an EMBL/GenBank/DDBJ whole genome shotgun (WGS) entry which is preliminary data.</text>
</comment>
<evidence type="ECO:0000313" key="1">
    <source>
        <dbReference type="EMBL" id="RGV33087.1"/>
    </source>
</evidence>